<proteinExistence type="predicted"/>
<accession>A0A6L5Y8Q4</accession>
<evidence type="ECO:0000259" key="2">
    <source>
        <dbReference type="Pfam" id="PF01558"/>
    </source>
</evidence>
<keyword evidence="1" id="KW-0560">Oxidoreductase</keyword>
<protein>
    <submittedName>
        <fullName evidence="3">2-oxoacid:ferredoxin oxidoreductase subunit gamma</fullName>
    </submittedName>
</protein>
<dbReference type="Proteomes" id="UP000473699">
    <property type="component" value="Unassembled WGS sequence"/>
</dbReference>
<reference evidence="3 4" key="1">
    <citation type="submission" date="2019-08" db="EMBL/GenBank/DDBJ databases">
        <title>In-depth cultivation of the pig gut microbiome towards novel bacterial diversity and tailored functional studies.</title>
        <authorList>
            <person name="Wylensek D."/>
            <person name="Hitch T.C.A."/>
            <person name="Clavel T."/>
        </authorList>
    </citation>
    <scope>NUCLEOTIDE SEQUENCE [LARGE SCALE GENOMIC DNA]</scope>
    <source>
        <strain evidence="3 4">SM-530-WT-4B</strain>
    </source>
</reference>
<comment type="caution">
    <text evidence="3">The sequence shown here is derived from an EMBL/GenBank/DDBJ whole genome shotgun (WGS) entry which is preliminary data.</text>
</comment>
<dbReference type="InterPro" id="IPR052554">
    <property type="entry name" value="2-oxoglutarate_synth_KorC"/>
</dbReference>
<evidence type="ECO:0000313" key="3">
    <source>
        <dbReference type="EMBL" id="MST54606.1"/>
    </source>
</evidence>
<dbReference type="AlphaFoldDB" id="A0A6L5Y8Q4"/>
<sequence>MAGFYKELIAAGFGGQGVMMLGQLIAYAGMDEGRNVSWIPSYGPEMRGGTANCSTVVSEEPVGSPIINKCDICVVFNQPSLAKFESSPRAGGVLVYNSDLVKYENPRKDITVIPVPAEKLAAECGSPKTANIVLLGAAVAASGIISRESAQHVVEEKLGKKKPQFLPMNLKALQCGFEQADKA</sequence>
<dbReference type="GO" id="GO:0016903">
    <property type="term" value="F:oxidoreductase activity, acting on the aldehyde or oxo group of donors"/>
    <property type="evidence" value="ECO:0007669"/>
    <property type="project" value="InterPro"/>
</dbReference>
<dbReference type="PANTHER" id="PTHR42730:SF1">
    <property type="entry name" value="2-OXOGLUTARATE SYNTHASE SUBUNIT KORC"/>
    <property type="match status" value="1"/>
</dbReference>
<name>A0A6L5Y8Q4_9BACT</name>
<feature type="domain" description="Pyruvate/ketoisovalerate oxidoreductase catalytic" evidence="2">
    <location>
        <begin position="14"/>
        <end position="178"/>
    </location>
</feature>
<dbReference type="InterPro" id="IPR002869">
    <property type="entry name" value="Pyrv_flavodox_OxRed_cen"/>
</dbReference>
<dbReference type="Pfam" id="PF01558">
    <property type="entry name" value="POR"/>
    <property type="match status" value="1"/>
</dbReference>
<dbReference type="RefSeq" id="WP_154527737.1">
    <property type="nucleotide sequence ID" value="NZ_JAXDZJ010000157.1"/>
</dbReference>
<dbReference type="EMBL" id="VUNH01000001">
    <property type="protein sequence ID" value="MST54606.1"/>
    <property type="molecule type" value="Genomic_DNA"/>
</dbReference>
<dbReference type="SUPFAM" id="SSF53323">
    <property type="entry name" value="Pyruvate-ferredoxin oxidoreductase, PFOR, domain III"/>
    <property type="match status" value="1"/>
</dbReference>
<gene>
    <name evidence="3" type="ORF">FYJ74_00870</name>
</gene>
<dbReference type="InterPro" id="IPR019752">
    <property type="entry name" value="Pyrv/ketoisovalerate_OxRed_cat"/>
</dbReference>
<organism evidence="3 4">
    <name type="scientific">Pyramidobacter porci</name>
    <dbReference type="NCBI Taxonomy" id="2605789"/>
    <lineage>
        <taxon>Bacteria</taxon>
        <taxon>Thermotogati</taxon>
        <taxon>Synergistota</taxon>
        <taxon>Synergistia</taxon>
        <taxon>Synergistales</taxon>
        <taxon>Dethiosulfovibrionaceae</taxon>
        <taxon>Pyramidobacter</taxon>
    </lineage>
</organism>
<keyword evidence="4" id="KW-1185">Reference proteome</keyword>
<evidence type="ECO:0000313" key="4">
    <source>
        <dbReference type="Proteomes" id="UP000473699"/>
    </source>
</evidence>
<evidence type="ECO:0000256" key="1">
    <source>
        <dbReference type="ARBA" id="ARBA00023002"/>
    </source>
</evidence>
<dbReference type="Gene3D" id="3.40.920.10">
    <property type="entry name" value="Pyruvate-ferredoxin oxidoreductase, PFOR, domain III"/>
    <property type="match status" value="1"/>
</dbReference>
<dbReference type="PANTHER" id="PTHR42730">
    <property type="entry name" value="2-OXOGLUTARATE SYNTHASE SUBUNIT KORC"/>
    <property type="match status" value="1"/>
</dbReference>